<comment type="caution">
    <text evidence="2">The sequence shown here is derived from an EMBL/GenBank/DDBJ whole genome shotgun (WGS) entry which is preliminary data.</text>
</comment>
<feature type="non-terminal residue" evidence="2">
    <location>
        <position position="67"/>
    </location>
</feature>
<feature type="region of interest" description="Disordered" evidence="1">
    <location>
        <begin position="20"/>
        <end position="44"/>
    </location>
</feature>
<dbReference type="PANTHER" id="PTHR33386:SF26">
    <property type="entry name" value="ANKYRIN REPEAT PROTEIN"/>
    <property type="match status" value="1"/>
</dbReference>
<sequence>MDVELPSWADQWGARGIGAMKDENTKSNRKVGNKKNAGSTAGFGKAKAADILSGQKFKNGTSMGIKW</sequence>
<gene>
    <name evidence="2" type="ORF">OLEA9_A087921</name>
</gene>
<reference evidence="2 3" key="1">
    <citation type="submission" date="2019-12" db="EMBL/GenBank/DDBJ databases">
        <authorList>
            <person name="Alioto T."/>
            <person name="Alioto T."/>
            <person name="Gomez Garrido J."/>
        </authorList>
    </citation>
    <scope>NUCLEOTIDE SEQUENCE [LARGE SCALE GENOMIC DNA]</scope>
</reference>
<organism evidence="2 3">
    <name type="scientific">Olea europaea subsp. europaea</name>
    <dbReference type="NCBI Taxonomy" id="158383"/>
    <lineage>
        <taxon>Eukaryota</taxon>
        <taxon>Viridiplantae</taxon>
        <taxon>Streptophyta</taxon>
        <taxon>Embryophyta</taxon>
        <taxon>Tracheophyta</taxon>
        <taxon>Spermatophyta</taxon>
        <taxon>Magnoliopsida</taxon>
        <taxon>eudicotyledons</taxon>
        <taxon>Gunneridae</taxon>
        <taxon>Pentapetalae</taxon>
        <taxon>asterids</taxon>
        <taxon>lamiids</taxon>
        <taxon>Lamiales</taxon>
        <taxon>Oleaceae</taxon>
        <taxon>Oleeae</taxon>
        <taxon>Olea</taxon>
    </lineage>
</organism>
<evidence type="ECO:0000313" key="2">
    <source>
        <dbReference type="EMBL" id="CAA3015416.1"/>
    </source>
</evidence>
<dbReference type="Gramene" id="OE9A087921T1">
    <property type="protein sequence ID" value="OE9A087921C1"/>
    <property type="gene ID" value="OE9A087921"/>
</dbReference>
<evidence type="ECO:0000313" key="3">
    <source>
        <dbReference type="Proteomes" id="UP000594638"/>
    </source>
</evidence>
<evidence type="ECO:0000256" key="1">
    <source>
        <dbReference type="SAM" id="MobiDB-lite"/>
    </source>
</evidence>
<dbReference type="Proteomes" id="UP000594638">
    <property type="component" value="Unassembled WGS sequence"/>
</dbReference>
<dbReference type="PANTHER" id="PTHR33386">
    <property type="entry name" value="OS02G0740600 PROTEIN"/>
    <property type="match status" value="1"/>
</dbReference>
<protein>
    <submittedName>
        <fullName evidence="2">Uncharacterized protein</fullName>
    </submittedName>
</protein>
<proteinExistence type="predicted"/>
<dbReference type="AlphaFoldDB" id="A0A8S0U9W4"/>
<dbReference type="OrthoDB" id="779084at2759"/>
<keyword evidence="3" id="KW-1185">Reference proteome</keyword>
<dbReference type="EMBL" id="CACTIH010007550">
    <property type="protein sequence ID" value="CAA3015416.1"/>
    <property type="molecule type" value="Genomic_DNA"/>
</dbReference>
<accession>A0A8S0U9W4</accession>
<name>A0A8S0U9W4_OLEEU</name>